<sequence>MVPSFVWHSGLLGMRVVTRIQKGWGNPRKSPVTSPNRVESVTQTGSITGFGHGESHTMCAARKAANPSELGILCQGHPV</sequence>
<name>A0ABQ4BKU3_9ACTN</name>
<dbReference type="EMBL" id="BOMS01000122">
    <property type="protein sequence ID" value="GIE71299.1"/>
    <property type="molecule type" value="Genomic_DNA"/>
</dbReference>
<comment type="caution">
    <text evidence="1">The sequence shown here is derived from an EMBL/GenBank/DDBJ whole genome shotgun (WGS) entry which is preliminary data.</text>
</comment>
<organism evidence="1 2">
    <name type="scientific">Actinoplanes palleronii</name>
    <dbReference type="NCBI Taxonomy" id="113570"/>
    <lineage>
        <taxon>Bacteria</taxon>
        <taxon>Bacillati</taxon>
        <taxon>Actinomycetota</taxon>
        <taxon>Actinomycetes</taxon>
        <taxon>Micromonosporales</taxon>
        <taxon>Micromonosporaceae</taxon>
        <taxon>Actinoplanes</taxon>
    </lineage>
</organism>
<protein>
    <submittedName>
        <fullName evidence="1">Uncharacterized protein</fullName>
    </submittedName>
</protein>
<evidence type="ECO:0000313" key="2">
    <source>
        <dbReference type="Proteomes" id="UP000624709"/>
    </source>
</evidence>
<reference evidence="1 2" key="1">
    <citation type="submission" date="2021-01" db="EMBL/GenBank/DDBJ databases">
        <title>Whole genome shotgun sequence of Actinoplanes palleronii NBRC 14916.</title>
        <authorList>
            <person name="Komaki H."/>
            <person name="Tamura T."/>
        </authorList>
    </citation>
    <scope>NUCLEOTIDE SEQUENCE [LARGE SCALE GENOMIC DNA]</scope>
    <source>
        <strain evidence="1 2">NBRC 14916</strain>
    </source>
</reference>
<proteinExistence type="predicted"/>
<accession>A0ABQ4BKU3</accession>
<keyword evidence="2" id="KW-1185">Reference proteome</keyword>
<gene>
    <name evidence="1" type="ORF">Apa02nite_074070</name>
</gene>
<dbReference type="Proteomes" id="UP000624709">
    <property type="component" value="Unassembled WGS sequence"/>
</dbReference>
<evidence type="ECO:0000313" key="1">
    <source>
        <dbReference type="EMBL" id="GIE71299.1"/>
    </source>
</evidence>